<comment type="caution">
    <text evidence="1">The sequence shown here is derived from an EMBL/GenBank/DDBJ whole genome shotgun (WGS) entry which is preliminary data.</text>
</comment>
<dbReference type="AlphaFoldDB" id="A0A098QXE1"/>
<dbReference type="eggNOG" id="ENOG5032TDX">
    <property type="taxonomic scope" value="Bacteria"/>
</dbReference>
<evidence type="ECO:0000313" key="2">
    <source>
        <dbReference type="Proteomes" id="UP000029692"/>
    </source>
</evidence>
<protein>
    <recommendedName>
        <fullName evidence="3">DUF3024 domain-containing protein</fullName>
    </recommendedName>
</protein>
<keyword evidence="2" id="KW-1185">Reference proteome</keyword>
<gene>
    <name evidence="1" type="ORF">DC28_07770</name>
</gene>
<evidence type="ECO:0008006" key="3">
    <source>
        <dbReference type="Google" id="ProtNLM"/>
    </source>
</evidence>
<sequence length="115" mass="13949">MGFSEFEIKRYQMILDDFMESKRPPVEIRDELDIAYRIENQSVVIFEIRPEFQNPSSKIEIEVAKTTYVRTKNKWKLFWMRRDLKWHSYEPDLFSDSIEEVLSVIDKDENGCFWG</sequence>
<dbReference type="RefSeq" id="WP_037547409.1">
    <property type="nucleotide sequence ID" value="NZ_JNUP01000062.1"/>
</dbReference>
<name>A0A098QXE1_9SPIO</name>
<evidence type="ECO:0000313" key="1">
    <source>
        <dbReference type="EMBL" id="KGE72108.1"/>
    </source>
</evidence>
<accession>A0A098QXE1</accession>
<reference evidence="1 2" key="1">
    <citation type="submission" date="2014-05" db="EMBL/GenBank/DDBJ databases">
        <title>De novo Genome Sequence of Spirocheata sp.</title>
        <authorList>
            <person name="Shivani Y."/>
            <person name="Subhash Y."/>
            <person name="Tushar L."/>
            <person name="Sasikala C."/>
            <person name="Ramana C.V."/>
        </authorList>
    </citation>
    <scope>NUCLEOTIDE SEQUENCE [LARGE SCALE GENOMIC DNA]</scope>
    <source>
        <strain evidence="1 2">JC230</strain>
    </source>
</reference>
<dbReference type="Pfam" id="PF11225">
    <property type="entry name" value="DUF3024"/>
    <property type="match status" value="1"/>
</dbReference>
<dbReference type="EMBL" id="JNUP01000062">
    <property type="protein sequence ID" value="KGE72108.1"/>
    <property type="molecule type" value="Genomic_DNA"/>
</dbReference>
<dbReference type="Proteomes" id="UP000029692">
    <property type="component" value="Unassembled WGS sequence"/>
</dbReference>
<proteinExistence type="predicted"/>
<dbReference type="OrthoDB" id="1362002at2"/>
<organism evidence="1 2">
    <name type="scientific">Spirochaeta lutea</name>
    <dbReference type="NCBI Taxonomy" id="1480694"/>
    <lineage>
        <taxon>Bacteria</taxon>
        <taxon>Pseudomonadati</taxon>
        <taxon>Spirochaetota</taxon>
        <taxon>Spirochaetia</taxon>
        <taxon>Spirochaetales</taxon>
        <taxon>Spirochaetaceae</taxon>
        <taxon>Spirochaeta</taxon>
    </lineage>
</organism>
<dbReference type="InterPro" id="IPR021388">
    <property type="entry name" value="DUF3024"/>
</dbReference>